<dbReference type="SUPFAM" id="SSF53383">
    <property type="entry name" value="PLP-dependent transferases"/>
    <property type="match status" value="1"/>
</dbReference>
<keyword evidence="2" id="KW-0663">Pyridoxal phosphate</keyword>
<keyword evidence="5" id="KW-1185">Reference proteome</keyword>
<dbReference type="EMBL" id="JADFTS010000008">
    <property type="protein sequence ID" value="KAF9593575.1"/>
    <property type="molecule type" value="Genomic_DNA"/>
</dbReference>
<reference evidence="4 5" key="1">
    <citation type="submission" date="2020-10" db="EMBL/GenBank/DDBJ databases">
        <title>The Coptis chinensis genome and diversification of protoberbering-type alkaloids.</title>
        <authorList>
            <person name="Wang B."/>
            <person name="Shu S."/>
            <person name="Song C."/>
            <person name="Liu Y."/>
        </authorList>
    </citation>
    <scope>NUCLEOTIDE SEQUENCE [LARGE SCALE GENOMIC DNA]</scope>
    <source>
        <strain evidence="4">HL-2020</strain>
        <tissue evidence="4">Leaf</tissue>
    </source>
</reference>
<dbReference type="Pfam" id="PF01212">
    <property type="entry name" value="Beta_elim_lyase"/>
    <property type="match status" value="1"/>
</dbReference>
<comment type="cofactor">
    <cofactor evidence="1">
        <name>pyridoxal 5'-phosphate</name>
        <dbReference type="ChEBI" id="CHEBI:597326"/>
    </cofactor>
</comment>
<dbReference type="OrthoDB" id="1707982at2759"/>
<dbReference type="GO" id="GO:0006545">
    <property type="term" value="P:glycine biosynthetic process"/>
    <property type="evidence" value="ECO:0007669"/>
    <property type="project" value="TreeGrafter"/>
</dbReference>
<evidence type="ECO:0000256" key="1">
    <source>
        <dbReference type="ARBA" id="ARBA00001933"/>
    </source>
</evidence>
<feature type="non-terminal residue" evidence="4">
    <location>
        <position position="1"/>
    </location>
</feature>
<comment type="caution">
    <text evidence="4">The sequence shown here is derived from an EMBL/GenBank/DDBJ whole genome shotgun (WGS) entry which is preliminary data.</text>
</comment>
<gene>
    <name evidence="4" type="ORF">IFM89_024209</name>
</gene>
<evidence type="ECO:0000313" key="4">
    <source>
        <dbReference type="EMBL" id="KAF9593575.1"/>
    </source>
</evidence>
<organism evidence="4 5">
    <name type="scientific">Coptis chinensis</name>
    <dbReference type="NCBI Taxonomy" id="261450"/>
    <lineage>
        <taxon>Eukaryota</taxon>
        <taxon>Viridiplantae</taxon>
        <taxon>Streptophyta</taxon>
        <taxon>Embryophyta</taxon>
        <taxon>Tracheophyta</taxon>
        <taxon>Spermatophyta</taxon>
        <taxon>Magnoliopsida</taxon>
        <taxon>Ranunculales</taxon>
        <taxon>Ranunculaceae</taxon>
        <taxon>Coptidoideae</taxon>
        <taxon>Coptis</taxon>
    </lineage>
</organism>
<dbReference type="Proteomes" id="UP000631114">
    <property type="component" value="Unassembled WGS sequence"/>
</dbReference>
<dbReference type="InterPro" id="IPR015422">
    <property type="entry name" value="PyrdxlP-dep_Trfase_small"/>
</dbReference>
<sequence>ARRLRKTLGGGMRQVGILCAAAFVALQKSVCKLEGDQRKAKIIADGLNKIKGLKVDAASVQTNMVFCDALKDSNIIVGKLCEVLEEHGILIMPVTMVFKIYWGDPRDKFCDAVDDLKLDSLVVGSRGLGVMKRAYYVTTARKNAHHRRSVAASLVQGVFVLERDCQENRQGPHALAS</sequence>
<dbReference type="Gene3D" id="3.90.1150.10">
    <property type="entry name" value="Aspartate Aminotransferase, domain 1"/>
    <property type="match status" value="1"/>
</dbReference>
<evidence type="ECO:0000259" key="3">
    <source>
        <dbReference type="Pfam" id="PF01212"/>
    </source>
</evidence>
<dbReference type="InterPro" id="IPR015424">
    <property type="entry name" value="PyrdxlP-dep_Trfase"/>
</dbReference>
<dbReference type="SUPFAM" id="SSF52402">
    <property type="entry name" value="Adenine nucleotide alpha hydrolases-like"/>
    <property type="match status" value="1"/>
</dbReference>
<dbReference type="GO" id="GO:0005829">
    <property type="term" value="C:cytosol"/>
    <property type="evidence" value="ECO:0007669"/>
    <property type="project" value="TreeGrafter"/>
</dbReference>
<dbReference type="InterPro" id="IPR001597">
    <property type="entry name" value="ArAA_b-elim_lyase/Thr_aldolase"/>
</dbReference>
<protein>
    <recommendedName>
        <fullName evidence="3">Aromatic amino acid beta-eliminating lyase/threonine aldolase domain-containing protein</fullName>
    </recommendedName>
</protein>
<dbReference type="PANTHER" id="PTHR48097:SF9">
    <property type="entry name" value="L-THREONINE ALDOLASE"/>
    <property type="match status" value="1"/>
</dbReference>
<dbReference type="AlphaFoldDB" id="A0A835LG83"/>
<proteinExistence type="predicted"/>
<dbReference type="GO" id="GO:0008732">
    <property type="term" value="F:L-allo-threonine aldolase activity"/>
    <property type="evidence" value="ECO:0007669"/>
    <property type="project" value="TreeGrafter"/>
</dbReference>
<evidence type="ECO:0000313" key="5">
    <source>
        <dbReference type="Proteomes" id="UP000631114"/>
    </source>
</evidence>
<feature type="domain" description="Aromatic amino acid beta-eliminating lyase/threonine aldolase" evidence="3">
    <location>
        <begin position="1"/>
        <end position="68"/>
    </location>
</feature>
<name>A0A835LG83_9MAGN</name>
<evidence type="ECO:0000256" key="2">
    <source>
        <dbReference type="ARBA" id="ARBA00022898"/>
    </source>
</evidence>
<accession>A0A835LG83</accession>
<dbReference type="PANTHER" id="PTHR48097">
    <property type="entry name" value="L-THREONINE ALDOLASE-RELATED"/>
    <property type="match status" value="1"/>
</dbReference>
<dbReference type="GO" id="GO:0006567">
    <property type="term" value="P:L-threonine catabolic process"/>
    <property type="evidence" value="ECO:0007669"/>
    <property type="project" value="TreeGrafter"/>
</dbReference>